<evidence type="ECO:0000256" key="1">
    <source>
        <dbReference type="SAM" id="MobiDB-lite"/>
    </source>
</evidence>
<feature type="region of interest" description="Disordered" evidence="1">
    <location>
        <begin position="102"/>
        <end position="122"/>
    </location>
</feature>
<evidence type="ECO:0000313" key="2">
    <source>
        <dbReference type="EMBL" id="PNI95119.1"/>
    </source>
</evidence>
<reference evidence="2 3" key="1">
    <citation type="submission" date="2017-12" db="EMBL/GenBank/DDBJ databases">
        <title>High-resolution comparative analysis of great ape genomes.</title>
        <authorList>
            <person name="Pollen A."/>
            <person name="Hastie A."/>
            <person name="Hormozdiari F."/>
            <person name="Dougherty M."/>
            <person name="Liu R."/>
            <person name="Chaisson M."/>
            <person name="Hoppe E."/>
            <person name="Hill C."/>
            <person name="Pang A."/>
            <person name="Hillier L."/>
            <person name="Baker C."/>
            <person name="Armstrong J."/>
            <person name="Shendure J."/>
            <person name="Paten B."/>
            <person name="Wilson R."/>
            <person name="Chao H."/>
            <person name="Schneider V."/>
            <person name="Ventura M."/>
            <person name="Kronenberg Z."/>
            <person name="Murali S."/>
            <person name="Gordon D."/>
            <person name="Cantsilieris S."/>
            <person name="Munson K."/>
            <person name="Nelson B."/>
            <person name="Raja A."/>
            <person name="Underwood J."/>
            <person name="Diekhans M."/>
            <person name="Fiddes I."/>
            <person name="Haussler D."/>
            <person name="Eichler E."/>
        </authorList>
    </citation>
    <scope>NUCLEOTIDE SEQUENCE [LARGE SCALE GENOMIC DNA]</scope>
    <source>
        <strain evidence="2">Yerkes chimp pedigree #C0471</strain>
    </source>
</reference>
<organism evidence="2 3">
    <name type="scientific">Pan troglodytes</name>
    <name type="common">Chimpanzee</name>
    <dbReference type="NCBI Taxonomy" id="9598"/>
    <lineage>
        <taxon>Eukaryota</taxon>
        <taxon>Metazoa</taxon>
        <taxon>Chordata</taxon>
        <taxon>Craniata</taxon>
        <taxon>Vertebrata</taxon>
        <taxon>Euteleostomi</taxon>
        <taxon>Mammalia</taxon>
        <taxon>Eutheria</taxon>
        <taxon>Euarchontoglires</taxon>
        <taxon>Primates</taxon>
        <taxon>Haplorrhini</taxon>
        <taxon>Catarrhini</taxon>
        <taxon>Hominidae</taxon>
        <taxon>Pan</taxon>
    </lineage>
</organism>
<sequence>QDHGLWPRPRVAQDHQDERCGDLRLDGTGECWDPDPHGRPDFGSILKRLEVIEQSALFQMPLESFHSLQEDWKLEIQHMFDDLRTKEKALSIRSQSRPLQLWISGKDPMGPAPLQAPASSPG</sequence>
<gene>
    <name evidence="2" type="ORF">CK820_G0030450</name>
</gene>
<dbReference type="EMBL" id="NBAG03000039">
    <property type="protein sequence ID" value="PNI95119.1"/>
    <property type="molecule type" value="Genomic_DNA"/>
</dbReference>
<proteinExistence type="predicted"/>
<name>A0A2J8QFR6_PANTR</name>
<accession>A0A2J8QFR6</accession>
<dbReference type="AlphaFoldDB" id="A0A2J8QFR6"/>
<evidence type="ECO:0000313" key="3">
    <source>
        <dbReference type="Proteomes" id="UP000236370"/>
    </source>
</evidence>
<dbReference type="Gene3D" id="1.10.510.10">
    <property type="entry name" value="Transferase(Phosphotransferase) domain 1"/>
    <property type="match status" value="1"/>
</dbReference>
<comment type="caution">
    <text evidence="2">The sequence shown here is derived from an EMBL/GenBank/DDBJ whole genome shotgun (WGS) entry which is preliminary data.</text>
</comment>
<dbReference type="Proteomes" id="UP000236370">
    <property type="component" value="Unassembled WGS sequence"/>
</dbReference>
<protein>
    <submittedName>
        <fullName evidence="2">MAP3K10 isoform 4</fullName>
    </submittedName>
</protein>
<feature type="non-terminal residue" evidence="2">
    <location>
        <position position="1"/>
    </location>
</feature>